<name>A0AB39YTH8_9MICC</name>
<dbReference type="RefSeq" id="WP_369746603.1">
    <property type="nucleotide sequence ID" value="NZ_CP165735.1"/>
</dbReference>
<dbReference type="EMBL" id="CP165735">
    <property type="protein sequence ID" value="XDV73625.1"/>
    <property type="molecule type" value="Genomic_DNA"/>
</dbReference>
<gene>
    <name evidence="2" type="ORF">ABQM86_10840</name>
</gene>
<evidence type="ECO:0008006" key="3">
    <source>
        <dbReference type="Google" id="ProtNLM"/>
    </source>
</evidence>
<reference evidence="2" key="1">
    <citation type="submission" date="2024-07" db="EMBL/GenBank/DDBJ databases">
        <authorList>
            <person name="Li J."/>
            <person name="Wei H."/>
            <person name="Ma J."/>
        </authorList>
    </citation>
    <scope>NUCLEOTIDE SEQUENCE</scope>
    <source>
        <strain evidence="2">AMU7</strain>
    </source>
</reference>
<evidence type="ECO:0000256" key="1">
    <source>
        <dbReference type="SAM" id="MobiDB-lite"/>
    </source>
</evidence>
<proteinExistence type="predicted"/>
<sequence>MNIFNLGGPGTAGQDSERATAPAVCSRKGCRSGAQWQLLWNNPRIHTPERRKVWLSCGDHREWLEEYLTTRGLWKETIAFTAGEAAVNEAG</sequence>
<evidence type="ECO:0000313" key="2">
    <source>
        <dbReference type="EMBL" id="XDV73625.1"/>
    </source>
</evidence>
<dbReference type="AlphaFoldDB" id="A0AB39YTH8"/>
<accession>A0AB39YTH8</accession>
<protein>
    <recommendedName>
        <fullName evidence="3">Acetone carboxylase</fullName>
    </recommendedName>
</protein>
<organism evidence="2">
    <name type="scientific">Paenarthrobacter sp. AMU7</name>
    <dbReference type="NCBI Taxonomy" id="3162492"/>
    <lineage>
        <taxon>Bacteria</taxon>
        <taxon>Bacillati</taxon>
        <taxon>Actinomycetota</taxon>
        <taxon>Actinomycetes</taxon>
        <taxon>Micrococcales</taxon>
        <taxon>Micrococcaceae</taxon>
        <taxon>Paenarthrobacter</taxon>
    </lineage>
</organism>
<feature type="region of interest" description="Disordered" evidence="1">
    <location>
        <begin position="1"/>
        <end position="20"/>
    </location>
</feature>